<feature type="domain" description="Methyltransferase" evidence="1">
    <location>
        <begin position="75"/>
        <end position="150"/>
    </location>
</feature>
<dbReference type="eggNOG" id="COG2226">
    <property type="taxonomic scope" value="Bacteria"/>
</dbReference>
<dbReference type="STRING" id="335541.Swol_1216"/>
<proteinExistence type="predicted"/>
<dbReference type="RefSeq" id="WP_011640628.1">
    <property type="nucleotide sequence ID" value="NC_008346.1"/>
</dbReference>
<evidence type="ECO:0000259" key="1">
    <source>
        <dbReference type="Pfam" id="PF13649"/>
    </source>
</evidence>
<dbReference type="SUPFAM" id="SSF53335">
    <property type="entry name" value="S-adenosyl-L-methionine-dependent methyltransferases"/>
    <property type="match status" value="1"/>
</dbReference>
<protein>
    <recommendedName>
        <fullName evidence="1">Methyltransferase domain-containing protein</fullName>
    </recommendedName>
</protein>
<dbReference type="AlphaFoldDB" id="Q0AXM9"/>
<dbReference type="InterPro" id="IPR041698">
    <property type="entry name" value="Methyltransf_25"/>
</dbReference>
<sequence length="286" mass="32982">MDELFIPEFWERKWIEFKSKNNRYRGQCKTAGEYWNQRAEGFANSTIKSDSRQERTREVFSFLELFGIIKSDMTVLDIGSGPGSFAIPLAERGARVVALDPASRMLEILQENLPPSMPGSVNCVQALWEDYDVENRGWENKFDLVFASMSPGVNNLETLQKMMFCSRRWCYLSGFSGTRNYSLYNEVFKQITGGPYINHFNDIIFPFNLLYTLGCEPSIKLSHSSNHLKQKVTDFRREICEILENKELLNTEAESVVEQLIERHASQGSIRQEVSSRVGMIIWQVV</sequence>
<dbReference type="EMBL" id="CP000448">
    <property type="protein sequence ID" value="ABI68525.1"/>
    <property type="molecule type" value="Genomic_DNA"/>
</dbReference>
<dbReference type="Pfam" id="PF13649">
    <property type="entry name" value="Methyltransf_25"/>
    <property type="match status" value="1"/>
</dbReference>
<keyword evidence="3" id="KW-1185">Reference proteome</keyword>
<dbReference type="Proteomes" id="UP000001968">
    <property type="component" value="Chromosome"/>
</dbReference>
<dbReference type="Gene3D" id="3.40.50.150">
    <property type="entry name" value="Vaccinia Virus protein VP39"/>
    <property type="match status" value="1"/>
</dbReference>
<organism evidence="2 3">
    <name type="scientific">Syntrophomonas wolfei subsp. wolfei (strain DSM 2245B / Goettingen)</name>
    <dbReference type="NCBI Taxonomy" id="335541"/>
    <lineage>
        <taxon>Bacteria</taxon>
        <taxon>Bacillati</taxon>
        <taxon>Bacillota</taxon>
        <taxon>Clostridia</taxon>
        <taxon>Eubacteriales</taxon>
        <taxon>Syntrophomonadaceae</taxon>
        <taxon>Syntrophomonas</taxon>
    </lineage>
</organism>
<reference evidence="3" key="1">
    <citation type="journal article" date="2010" name="Environ. Microbiol.">
        <title>The genome of Syntrophomonas wolfei: new insights into syntrophic metabolism and biohydrogen production.</title>
        <authorList>
            <person name="Sieber J.R."/>
            <person name="Sims D.R."/>
            <person name="Han C."/>
            <person name="Kim E."/>
            <person name="Lykidis A."/>
            <person name="Lapidus A.L."/>
            <person name="McDonnald E."/>
            <person name="Rohlin L."/>
            <person name="Culley D.E."/>
            <person name="Gunsalus R."/>
            <person name="McInerney M.J."/>
        </authorList>
    </citation>
    <scope>NUCLEOTIDE SEQUENCE [LARGE SCALE GENOMIC DNA]</scope>
    <source>
        <strain evidence="3">DSM 2245B / Goettingen</strain>
    </source>
</reference>
<dbReference type="HOGENOM" id="CLU_060275_2_0_9"/>
<evidence type="ECO:0000313" key="3">
    <source>
        <dbReference type="Proteomes" id="UP000001968"/>
    </source>
</evidence>
<dbReference type="InterPro" id="IPR029063">
    <property type="entry name" value="SAM-dependent_MTases_sf"/>
</dbReference>
<name>Q0AXM9_SYNWW</name>
<dbReference type="OrthoDB" id="9791837at2"/>
<dbReference type="CDD" id="cd02440">
    <property type="entry name" value="AdoMet_MTases"/>
    <property type="match status" value="1"/>
</dbReference>
<accession>Q0AXM9</accession>
<dbReference type="KEGG" id="swo:Swol_1216"/>
<evidence type="ECO:0000313" key="2">
    <source>
        <dbReference type="EMBL" id="ABI68525.1"/>
    </source>
</evidence>
<gene>
    <name evidence="2" type="ordered locus">Swol_1216</name>
</gene>